<protein>
    <submittedName>
        <fullName evidence="1">Uncharacterized protein</fullName>
    </submittedName>
</protein>
<dbReference type="RefSeq" id="WP_125181040.1">
    <property type="nucleotide sequence ID" value="NZ_QZMU01000001.1"/>
</dbReference>
<comment type="caution">
    <text evidence="1">The sequence shown here is derived from an EMBL/GenBank/DDBJ whole genome shotgun (WGS) entry which is preliminary data.</text>
</comment>
<keyword evidence="2" id="KW-1185">Reference proteome</keyword>
<sequence length="111" mass="12629">MNLPRHAVFPLLDANEPLFKRAPAVDCDGQALSDFMMLIPGLREKPHQLLQRTLDDIQAALTCFQEVVVFAELNLKLNLLWISMRPVTGMRNEIAWAVQNRVPEAKLITHI</sequence>
<reference evidence="1 2" key="1">
    <citation type="journal article" date="2010" name="Int. J. Syst. Evol. Microbiol.">
        <title>Thiohalobacter thiocyanaticus gen. nov., sp. nov., a moderately halophilic, sulfur-oxidizing gammaproteobacterium from hypersaline lakes, that utilizes thiocyanate.</title>
        <authorList>
            <person name="Sorokin D.Y."/>
            <person name="Kovaleva O.L."/>
            <person name="Tourova T.P."/>
            <person name="Muyzer G."/>
        </authorList>
    </citation>
    <scope>NUCLEOTIDE SEQUENCE [LARGE SCALE GENOMIC DNA]</scope>
    <source>
        <strain evidence="1 2">Hrh1</strain>
    </source>
</reference>
<gene>
    <name evidence="1" type="ORF">D6C00_06880</name>
</gene>
<evidence type="ECO:0000313" key="2">
    <source>
        <dbReference type="Proteomes" id="UP000287798"/>
    </source>
</evidence>
<proteinExistence type="predicted"/>
<dbReference type="AlphaFoldDB" id="A0A426QIV7"/>
<dbReference type="EMBL" id="QZMU01000001">
    <property type="protein sequence ID" value="RRQ21699.1"/>
    <property type="molecule type" value="Genomic_DNA"/>
</dbReference>
<name>A0A426QIV7_9GAMM</name>
<evidence type="ECO:0000313" key="1">
    <source>
        <dbReference type="EMBL" id="RRQ21699.1"/>
    </source>
</evidence>
<accession>A0A426QIV7</accession>
<dbReference type="OrthoDB" id="5296715at2"/>
<organism evidence="1 2">
    <name type="scientific">Thiohalobacter thiocyanaticus</name>
    <dbReference type="NCBI Taxonomy" id="585455"/>
    <lineage>
        <taxon>Bacteria</taxon>
        <taxon>Pseudomonadati</taxon>
        <taxon>Pseudomonadota</taxon>
        <taxon>Gammaproteobacteria</taxon>
        <taxon>Thiohalobacterales</taxon>
        <taxon>Thiohalobacteraceae</taxon>
        <taxon>Thiohalobacter</taxon>
    </lineage>
</organism>
<dbReference type="Proteomes" id="UP000287798">
    <property type="component" value="Unassembled WGS sequence"/>
</dbReference>